<keyword evidence="7" id="KW-1185">Reference proteome</keyword>
<evidence type="ECO:0000313" key="6">
    <source>
        <dbReference type="EMBL" id="MBH8595834.1"/>
    </source>
</evidence>
<evidence type="ECO:0000256" key="4">
    <source>
        <dbReference type="ARBA" id="ARBA00023136"/>
    </source>
</evidence>
<dbReference type="InterPro" id="IPR019109">
    <property type="entry name" value="MamF_MmsF"/>
</dbReference>
<dbReference type="AlphaFoldDB" id="A0A8I1A6R3"/>
<sequence length="102" mass="12051">MDKKGIKILVHASTWFAPVLLPLIVYLIFKDRDLKRLSLQAIVFHAVFWLLISVSFVFSFVLIGIPFLVMFSIMGLYYPVKGMVYAWKEKYFEYPVAKWFIH</sequence>
<comment type="subcellular location">
    <subcellularLocation>
        <location evidence="1">Membrane</location>
        <topology evidence="1">Multi-pass membrane protein</topology>
    </subcellularLocation>
</comment>
<keyword evidence="2 5" id="KW-0812">Transmembrane</keyword>
<proteinExistence type="predicted"/>
<keyword evidence="4 5" id="KW-0472">Membrane</keyword>
<reference evidence="6 7" key="1">
    <citation type="submission" date="2020-12" db="EMBL/GenBank/DDBJ databases">
        <title>WGS of Thermoactinomyces spp.</title>
        <authorList>
            <person name="Cheng K."/>
        </authorList>
    </citation>
    <scope>NUCLEOTIDE SEQUENCE [LARGE SCALE GENOMIC DNA]</scope>
    <source>
        <strain evidence="7">CICC 10671\DSM 43846</strain>
    </source>
</reference>
<name>A0A8I1A6R3_THEIN</name>
<comment type="caution">
    <text evidence="6">The sequence shown here is derived from an EMBL/GenBank/DDBJ whole genome shotgun (WGS) entry which is preliminary data.</text>
</comment>
<feature type="transmembrane region" description="Helical" evidence="5">
    <location>
        <begin position="41"/>
        <end position="74"/>
    </location>
</feature>
<evidence type="ECO:0000256" key="2">
    <source>
        <dbReference type="ARBA" id="ARBA00022692"/>
    </source>
</evidence>
<evidence type="ECO:0000256" key="1">
    <source>
        <dbReference type="ARBA" id="ARBA00004141"/>
    </source>
</evidence>
<dbReference type="Pfam" id="PF09685">
    <property type="entry name" value="MamF_MmsF"/>
    <property type="match status" value="1"/>
</dbReference>
<gene>
    <name evidence="6" type="ORF">I8U20_10875</name>
</gene>
<dbReference type="Proteomes" id="UP000633619">
    <property type="component" value="Unassembled WGS sequence"/>
</dbReference>
<dbReference type="RefSeq" id="WP_181732211.1">
    <property type="nucleotide sequence ID" value="NZ_JACEIR010000006.1"/>
</dbReference>
<dbReference type="EMBL" id="JAECVW010000006">
    <property type="protein sequence ID" value="MBH8595834.1"/>
    <property type="molecule type" value="Genomic_DNA"/>
</dbReference>
<protein>
    <submittedName>
        <fullName evidence="6">DUF4870 domain-containing protein</fullName>
    </submittedName>
</protein>
<feature type="transmembrane region" description="Helical" evidence="5">
    <location>
        <begin position="6"/>
        <end position="29"/>
    </location>
</feature>
<evidence type="ECO:0000313" key="7">
    <source>
        <dbReference type="Proteomes" id="UP000633619"/>
    </source>
</evidence>
<evidence type="ECO:0000256" key="3">
    <source>
        <dbReference type="ARBA" id="ARBA00022989"/>
    </source>
</evidence>
<evidence type="ECO:0000256" key="5">
    <source>
        <dbReference type="SAM" id="Phobius"/>
    </source>
</evidence>
<accession>A0A8I1A6R3</accession>
<keyword evidence="3 5" id="KW-1133">Transmembrane helix</keyword>
<organism evidence="6 7">
    <name type="scientific">Thermoactinomyces intermedius</name>
    <dbReference type="NCBI Taxonomy" id="2024"/>
    <lineage>
        <taxon>Bacteria</taxon>
        <taxon>Bacillati</taxon>
        <taxon>Bacillota</taxon>
        <taxon>Bacilli</taxon>
        <taxon>Bacillales</taxon>
        <taxon>Thermoactinomycetaceae</taxon>
        <taxon>Thermoactinomyces</taxon>
    </lineage>
</organism>